<protein>
    <submittedName>
        <fullName evidence="2">Uncharacterized protein</fullName>
    </submittedName>
</protein>
<dbReference type="AlphaFoldDB" id="A0A9P1JXX8"/>
<dbReference type="Proteomes" id="UP000007319">
    <property type="component" value="Plasmid AZOBR_p2"/>
</dbReference>
<geneLocation type="plasmid" evidence="2 3">
    <name>AZOBR_p2</name>
</geneLocation>
<dbReference type="EMBL" id="HE577329">
    <property type="protein sequence ID" value="CCD01888.1"/>
    <property type="molecule type" value="Genomic_DNA"/>
</dbReference>
<feature type="compositionally biased region" description="Low complexity" evidence="1">
    <location>
        <begin position="1"/>
        <end position="13"/>
    </location>
</feature>
<dbReference type="KEGG" id="abs:AZOBR_p270084"/>
<accession>A0A9P1JXX8</accession>
<evidence type="ECO:0000256" key="1">
    <source>
        <dbReference type="SAM" id="MobiDB-lite"/>
    </source>
</evidence>
<gene>
    <name evidence="2" type="ORF">AZOBR_p270084</name>
</gene>
<name>A0A9P1JXX8_9PROT</name>
<evidence type="ECO:0000313" key="2">
    <source>
        <dbReference type="EMBL" id="CCD01888.1"/>
    </source>
</evidence>
<sequence length="99" mass="10970">MSRWWRGRTSSSRPCRRGRSPPPPAAPAGGRRPSICSPISTPDSLPSPACVCPPKVCAWSPPPFERPWRGRSCAACRWCTAPASKTIRRCWRASRRIAL</sequence>
<keyword evidence="3" id="KW-1185">Reference proteome</keyword>
<reference evidence="2 3" key="1">
    <citation type="journal article" date="2011" name="PLoS Genet.">
        <title>Azospirillum genomes reveal transition of bacteria from aquatic to terrestrial environments.</title>
        <authorList>
            <person name="Wisniewski-Dye F."/>
            <person name="Borziak K."/>
            <person name="Khalsa-Moyers G."/>
            <person name="Alexandre G."/>
            <person name="Sukharnikov L.O."/>
            <person name="Wuichet K."/>
            <person name="Hurst G.B."/>
            <person name="McDonald W.H."/>
            <person name="Robertson J.S."/>
            <person name="Barbe V."/>
            <person name="Calteau A."/>
            <person name="Rouy Z."/>
            <person name="Mangenot S."/>
            <person name="Prigent-Combaret C."/>
            <person name="Normand P."/>
            <person name="Boyer M."/>
            <person name="Siguier P."/>
            <person name="Dessaux Y."/>
            <person name="Elmerich C."/>
            <person name="Condemine G."/>
            <person name="Krishnen G."/>
            <person name="Kennedy I."/>
            <person name="Paterson A.H."/>
            <person name="Gonzalez V."/>
            <person name="Mavingui P."/>
            <person name="Zhulin I.B."/>
        </authorList>
    </citation>
    <scope>NUCLEOTIDE SEQUENCE [LARGE SCALE GENOMIC DNA]</scope>
    <source>
        <strain evidence="2 3">Sp245</strain>
    </source>
</reference>
<feature type="region of interest" description="Disordered" evidence="1">
    <location>
        <begin position="1"/>
        <end position="33"/>
    </location>
</feature>
<evidence type="ECO:0000313" key="3">
    <source>
        <dbReference type="Proteomes" id="UP000007319"/>
    </source>
</evidence>
<keyword evidence="2" id="KW-0614">Plasmid</keyword>
<organism evidence="2 3">
    <name type="scientific">Azospirillum baldaniorum</name>
    <dbReference type="NCBI Taxonomy" id="1064539"/>
    <lineage>
        <taxon>Bacteria</taxon>
        <taxon>Pseudomonadati</taxon>
        <taxon>Pseudomonadota</taxon>
        <taxon>Alphaproteobacteria</taxon>
        <taxon>Rhodospirillales</taxon>
        <taxon>Azospirillaceae</taxon>
        <taxon>Azospirillum</taxon>
    </lineage>
</organism>
<proteinExistence type="predicted"/>